<gene>
    <name evidence="4" type="ORF">AU15_09620</name>
</gene>
<feature type="signal peptide" evidence="2">
    <location>
        <begin position="1"/>
        <end position="22"/>
    </location>
</feature>
<feature type="chain" id="PRO_5004875016" description="LTD domain-containing protein" evidence="2">
    <location>
        <begin position="23"/>
        <end position="229"/>
    </location>
</feature>
<feature type="domain" description="LTD" evidence="3">
    <location>
        <begin position="12"/>
        <end position="128"/>
    </location>
</feature>
<feature type="region of interest" description="Disordered" evidence="1">
    <location>
        <begin position="179"/>
        <end position="200"/>
    </location>
</feature>
<evidence type="ECO:0000313" key="4">
    <source>
        <dbReference type="EMBL" id="AHI33129.1"/>
    </source>
</evidence>
<dbReference type="InterPro" id="IPR001322">
    <property type="entry name" value="Lamin_tail_dom"/>
</dbReference>
<name>W5YW93_9GAMM</name>
<dbReference type="AlphaFoldDB" id="W5YW93"/>
<dbReference type="InterPro" id="IPR036415">
    <property type="entry name" value="Lamin_tail_dom_sf"/>
</dbReference>
<dbReference type="EMBL" id="CP007152">
    <property type="protein sequence ID" value="AHI33129.1"/>
    <property type="molecule type" value="Genomic_DNA"/>
</dbReference>
<protein>
    <recommendedName>
        <fullName evidence="3">LTD domain-containing protein</fullName>
    </recommendedName>
</protein>
<reference evidence="4 5" key="1">
    <citation type="journal article" date="2014" name="Genome Announc.">
        <title>Draft Genome Sequences of Marinobacter similis A3d10T and Marinobacter salarius R9SW1T.</title>
        <authorList>
            <person name="Ivanova E.P."/>
            <person name="Ng H.J."/>
            <person name="Webb H.K."/>
            <person name="Feng G."/>
            <person name="Oshima K."/>
            <person name="Hattori M."/>
            <person name="Ohkuma M."/>
            <person name="Sergeev A.F."/>
            <person name="Mikhailov V.V."/>
            <person name="Crawford R.J."/>
            <person name="Sawabe T."/>
        </authorList>
    </citation>
    <scope>NUCLEOTIDE SEQUENCE [LARGE SCALE GENOMIC DNA]</scope>
    <source>
        <strain evidence="5">A3d10 and R9SW1</strain>
    </source>
</reference>
<evidence type="ECO:0000313" key="5">
    <source>
        <dbReference type="Proteomes" id="UP000035081"/>
    </source>
</evidence>
<evidence type="ECO:0000256" key="2">
    <source>
        <dbReference type="SAM" id="SignalP"/>
    </source>
</evidence>
<sequence length="229" mass="23752">MTIKQSVLAAAIASTLTAPAFAELVISEYVEGSSNNKAIELLNTGTSAVDLTAWELQVFYNGSNATGLTINLDGTVAPDGTFVFAHSQSDPAILAVADQTTGAGLFNGDDAVLLLNGGVVADSIGQVGVDPGSYWGDTVRTQNQTLRRRDGTNADNNPDDAYDPAVVFDSFAVDSFDDLGNGAGDGGEEPTDPGLPDMACGNPASLISDIQAPVMSARLLVKIWLWKPS</sequence>
<accession>W5YW93</accession>
<dbReference type="HOGENOM" id="CLU_1208640_0_0_6"/>
<dbReference type="Pfam" id="PF00932">
    <property type="entry name" value="LTD"/>
    <property type="match status" value="1"/>
</dbReference>
<dbReference type="PANTHER" id="PTHR42834:SF1">
    <property type="entry name" value="ENDONUCLEASE_EXONUCLEASE_PHOSPHATASE FAMILY PROTEIN (AFU_ORTHOLOGUE AFUA_3G09210)"/>
    <property type="match status" value="1"/>
</dbReference>
<keyword evidence="2" id="KW-0732">Signal</keyword>
<proteinExistence type="predicted"/>
<feature type="region of interest" description="Disordered" evidence="1">
    <location>
        <begin position="140"/>
        <end position="160"/>
    </location>
</feature>
<dbReference type="Proteomes" id="UP000035081">
    <property type="component" value="Chromosome"/>
</dbReference>
<dbReference type="SUPFAM" id="SSF74853">
    <property type="entry name" value="Lamin A/C globular tail domain"/>
    <property type="match status" value="1"/>
</dbReference>
<evidence type="ECO:0000256" key="1">
    <source>
        <dbReference type="SAM" id="MobiDB-lite"/>
    </source>
</evidence>
<organism evidence="4 5">
    <name type="scientific">Marinobacter salarius</name>
    <dbReference type="NCBI Taxonomy" id="1420917"/>
    <lineage>
        <taxon>Bacteria</taxon>
        <taxon>Pseudomonadati</taxon>
        <taxon>Pseudomonadota</taxon>
        <taxon>Gammaproteobacteria</taxon>
        <taxon>Pseudomonadales</taxon>
        <taxon>Marinobacteraceae</taxon>
        <taxon>Marinobacter</taxon>
    </lineage>
</organism>
<evidence type="ECO:0000259" key="3">
    <source>
        <dbReference type="PROSITE" id="PS51841"/>
    </source>
</evidence>
<dbReference type="PANTHER" id="PTHR42834">
    <property type="entry name" value="ENDONUCLEASE/EXONUCLEASE/PHOSPHATASE FAMILY PROTEIN (AFU_ORTHOLOGUE AFUA_3G09210)"/>
    <property type="match status" value="1"/>
</dbReference>
<dbReference type="PROSITE" id="PS51841">
    <property type="entry name" value="LTD"/>
    <property type="match status" value="1"/>
</dbReference>
<dbReference type="KEGG" id="msr:AU15_09620"/>